<evidence type="ECO:0000256" key="2">
    <source>
        <dbReference type="SAM" id="MobiDB-lite"/>
    </source>
</evidence>
<dbReference type="AlphaFoldDB" id="A0A8J6HCJ9"/>
<dbReference type="GO" id="GO:0097157">
    <property type="term" value="F:pre-mRNA intronic binding"/>
    <property type="evidence" value="ECO:0007669"/>
    <property type="project" value="TreeGrafter"/>
</dbReference>
<feature type="region of interest" description="Disordered" evidence="2">
    <location>
        <begin position="715"/>
        <end position="755"/>
    </location>
</feature>
<dbReference type="GO" id="GO:0005689">
    <property type="term" value="C:U12-type spliceosomal complex"/>
    <property type="evidence" value="ECO:0007669"/>
    <property type="project" value="TreeGrafter"/>
</dbReference>
<keyword evidence="3" id="KW-0732">Signal</keyword>
<dbReference type="Gene3D" id="3.30.70.330">
    <property type="match status" value="1"/>
</dbReference>
<dbReference type="GO" id="GO:0030626">
    <property type="term" value="F:U12 snRNA binding"/>
    <property type="evidence" value="ECO:0007669"/>
    <property type="project" value="TreeGrafter"/>
</dbReference>
<feature type="compositionally biased region" description="Basic and acidic residues" evidence="2">
    <location>
        <begin position="564"/>
        <end position="607"/>
    </location>
</feature>
<evidence type="ECO:0000313" key="5">
    <source>
        <dbReference type="Proteomes" id="UP000719412"/>
    </source>
</evidence>
<reference evidence="4" key="1">
    <citation type="journal article" date="2020" name="J Insects Food Feed">
        <title>The yellow mealworm (Tenebrio molitor) genome: a resource for the emerging insects as food and feed industry.</title>
        <authorList>
            <person name="Eriksson T."/>
            <person name="Andere A."/>
            <person name="Kelstrup H."/>
            <person name="Emery V."/>
            <person name="Picard C."/>
        </authorList>
    </citation>
    <scope>NUCLEOTIDE SEQUENCE</scope>
    <source>
        <strain evidence="4">Stoneville</strain>
        <tissue evidence="4">Whole head</tissue>
    </source>
</reference>
<dbReference type="Proteomes" id="UP000719412">
    <property type="component" value="Unassembled WGS sequence"/>
</dbReference>
<evidence type="ECO:0000313" key="4">
    <source>
        <dbReference type="EMBL" id="KAH0811978.1"/>
    </source>
</evidence>
<feature type="region of interest" description="Disordered" evidence="2">
    <location>
        <begin position="626"/>
        <end position="670"/>
    </location>
</feature>
<dbReference type="InterPro" id="IPR012677">
    <property type="entry name" value="Nucleotide-bd_a/b_plait_sf"/>
</dbReference>
<dbReference type="EMBL" id="JABDTM020026398">
    <property type="protein sequence ID" value="KAH0811978.1"/>
    <property type="molecule type" value="Genomic_DNA"/>
</dbReference>
<reference evidence="4" key="2">
    <citation type="submission" date="2021-08" db="EMBL/GenBank/DDBJ databases">
        <authorList>
            <person name="Eriksson T."/>
        </authorList>
    </citation>
    <scope>NUCLEOTIDE SEQUENCE</scope>
    <source>
        <strain evidence="4">Stoneville</strain>
        <tissue evidence="4">Whole head</tissue>
    </source>
</reference>
<gene>
    <name evidence="4" type="ORF">GEV33_010812</name>
</gene>
<feature type="compositionally biased region" description="Basic and acidic residues" evidence="2">
    <location>
        <begin position="723"/>
        <end position="755"/>
    </location>
</feature>
<feature type="region of interest" description="Disordered" evidence="2">
    <location>
        <begin position="530"/>
        <end position="607"/>
    </location>
</feature>
<dbReference type="PANTHER" id="PTHR16105">
    <property type="entry name" value="RNA-BINDING REGION-CONTAINING PROTEIN 3"/>
    <property type="match status" value="1"/>
</dbReference>
<comment type="caution">
    <text evidence="4">The sequence shown here is derived from an EMBL/GenBank/DDBJ whole genome shotgun (WGS) entry which is preliminary data.</text>
</comment>
<name>A0A8J6HCJ9_TENMO</name>
<feature type="region of interest" description="Disordered" evidence="2">
    <location>
        <begin position="306"/>
        <end position="354"/>
    </location>
</feature>
<keyword evidence="5" id="KW-1185">Reference proteome</keyword>
<dbReference type="InterPro" id="IPR045164">
    <property type="entry name" value="RBM41/RNPC3"/>
</dbReference>
<accession>A0A8J6HCJ9</accession>
<feature type="signal peptide" evidence="3">
    <location>
        <begin position="1"/>
        <end position="21"/>
    </location>
</feature>
<proteinExistence type="predicted"/>
<dbReference type="PANTHER" id="PTHR16105:SF0">
    <property type="entry name" value="RNA-BINDING REGION-CONTAINING PROTEIN 3"/>
    <property type="match status" value="1"/>
</dbReference>
<sequence>MYLQMWMLFLWALSFTDIAVTILAEDATTLVDSHDPPSRQNDKFSTAEYPYVRGNGNNLGYDEERLPYNHRCSERLENALDQIRRRQIAKQKTLHLNGYSLHQQLRSAPYDMYVTDMRVRLPSSSGWVRVDRCRFNPRNSTLETRLLFNDLTISGKVNLFSGDMLQRAPVDPNPEDSCSMILRLRRAGIGFHTEPIRRERGQFNVKTDSHFLEPGFISVYAYGCEPRLREHRRGFRDEEENEELSREMEDIFLKGIRSLLTSYMQKELQPAIKETLMRNMGYTISMNLPPPFAVPDPLRQRLPQQPVQQKNVNHPPSAKPAESSSESELESDEESKTKEIIPQKRVFPQKKSVKRPKFIKPNAAVPSTNTKHERTEDVFEKADMTGQRKIELKVSTSALEPKHDETEQVGIIQSSAGNTEEQITSDKDDKTVISAEELAANQIPEKDLDVLPVFKNYHPGAPTCRLYIKNIAKNAELKDLEYIYNRYKTEGTEEKPSSFYIRLMQEGRMKGQAFITLVFTFGFKSAEQPPFDKLTNDDRKQAGKKKKIKEKKTTVNGHVSTGDAKNDKSPVKDSKRSPTKETVEIQKQKDKKIESNNKQVEKNKKNEAIKNKVFEEVKNKKNIKKLLSEKPVDFDDGNWETVPTKADKKKKPDQSPAKKDKKPKKNEKAAEIEKLVKEVVNKELREKEKEVKIEKPVEEPVKTEEETIVVIEEKKEKKKEKKAKKENEKPVAEKELPVQKEVTKPKPEKVIQEEVSEEIPKLPVKEGGVAFDELGDVWEEPKVSKKSKKKARRDN</sequence>
<keyword evidence="1" id="KW-0694">RNA-binding</keyword>
<feature type="chain" id="PRO_5035187493" evidence="3">
    <location>
        <begin position="22"/>
        <end position="795"/>
    </location>
</feature>
<protein>
    <submittedName>
        <fullName evidence="4">Uncharacterized protein</fullName>
    </submittedName>
</protein>
<dbReference type="GO" id="GO:0000398">
    <property type="term" value="P:mRNA splicing, via spliceosome"/>
    <property type="evidence" value="ECO:0007669"/>
    <property type="project" value="TreeGrafter"/>
</dbReference>
<organism evidence="4 5">
    <name type="scientific">Tenebrio molitor</name>
    <name type="common">Yellow mealworm beetle</name>
    <dbReference type="NCBI Taxonomy" id="7067"/>
    <lineage>
        <taxon>Eukaryota</taxon>
        <taxon>Metazoa</taxon>
        <taxon>Ecdysozoa</taxon>
        <taxon>Arthropoda</taxon>
        <taxon>Hexapoda</taxon>
        <taxon>Insecta</taxon>
        <taxon>Pterygota</taxon>
        <taxon>Neoptera</taxon>
        <taxon>Endopterygota</taxon>
        <taxon>Coleoptera</taxon>
        <taxon>Polyphaga</taxon>
        <taxon>Cucujiformia</taxon>
        <taxon>Tenebrionidae</taxon>
        <taxon>Tenebrio</taxon>
    </lineage>
</organism>
<evidence type="ECO:0000256" key="1">
    <source>
        <dbReference type="ARBA" id="ARBA00022884"/>
    </source>
</evidence>
<evidence type="ECO:0000256" key="3">
    <source>
        <dbReference type="SAM" id="SignalP"/>
    </source>
</evidence>